<evidence type="ECO:0000313" key="3">
    <source>
        <dbReference type="Proteomes" id="UP001153069"/>
    </source>
</evidence>
<proteinExistence type="predicted"/>
<feature type="compositionally biased region" description="Acidic residues" evidence="1">
    <location>
        <begin position="58"/>
        <end position="74"/>
    </location>
</feature>
<accession>A0A9N8DQW0</accession>
<reference evidence="2" key="1">
    <citation type="submission" date="2020-06" db="EMBL/GenBank/DDBJ databases">
        <authorList>
            <consortium name="Plant Systems Biology data submission"/>
        </authorList>
    </citation>
    <scope>NUCLEOTIDE SEQUENCE</scope>
    <source>
        <strain evidence="2">D6</strain>
    </source>
</reference>
<sequence length="314" mass="34454">MANNLNDTTDPQKELLRLAALKNCEGVSFLGEEELDEAIASFAVAYHCIGRALRGESSGDEQQEGGNNEDEAGSDNERPNPLIPPESVDKYHFILDTNEPAWFTATKIDGETPVPPTPRPPQQCFVYDEALVFHPQSASDPREVNFFEAVILFNMAITFHQHARIRYSSESGGANNATAQASSTRKNATRGLNCYNHCLKRLKEGNYEHSTDETRANLFVEAHMIIVSLNNKAQVLVELGDFHEAFWILRELESVMTFSHGNPPGFKPEEIRGLQGTVELLRTSEFTAVHEAVCRETTATSAGGGADDGAGVAS</sequence>
<evidence type="ECO:0000313" key="2">
    <source>
        <dbReference type="EMBL" id="CAB9505199.1"/>
    </source>
</evidence>
<evidence type="ECO:0000256" key="1">
    <source>
        <dbReference type="SAM" id="MobiDB-lite"/>
    </source>
</evidence>
<gene>
    <name evidence="2" type="ORF">SEMRO_222_G091200.1</name>
</gene>
<organism evidence="2 3">
    <name type="scientific">Seminavis robusta</name>
    <dbReference type="NCBI Taxonomy" id="568900"/>
    <lineage>
        <taxon>Eukaryota</taxon>
        <taxon>Sar</taxon>
        <taxon>Stramenopiles</taxon>
        <taxon>Ochrophyta</taxon>
        <taxon>Bacillariophyta</taxon>
        <taxon>Bacillariophyceae</taxon>
        <taxon>Bacillariophycidae</taxon>
        <taxon>Naviculales</taxon>
        <taxon>Naviculaceae</taxon>
        <taxon>Seminavis</taxon>
    </lineage>
</organism>
<dbReference type="AlphaFoldDB" id="A0A9N8DQW0"/>
<dbReference type="EMBL" id="CAICTM010000221">
    <property type="protein sequence ID" value="CAB9505199.1"/>
    <property type="molecule type" value="Genomic_DNA"/>
</dbReference>
<protein>
    <submittedName>
        <fullName evidence="2">Uncharacterized protein</fullName>
    </submittedName>
</protein>
<dbReference type="Proteomes" id="UP001153069">
    <property type="component" value="Unassembled WGS sequence"/>
</dbReference>
<comment type="caution">
    <text evidence="2">The sequence shown here is derived from an EMBL/GenBank/DDBJ whole genome shotgun (WGS) entry which is preliminary data.</text>
</comment>
<keyword evidence="3" id="KW-1185">Reference proteome</keyword>
<name>A0A9N8DQW0_9STRA</name>
<feature type="region of interest" description="Disordered" evidence="1">
    <location>
        <begin position="56"/>
        <end position="87"/>
    </location>
</feature>